<dbReference type="STRING" id="582515.KR51_00027450"/>
<dbReference type="Proteomes" id="UP000016960">
    <property type="component" value="Unassembled WGS sequence"/>
</dbReference>
<dbReference type="InParanoid" id="U5DGM6"/>
<accession>U5DGM6</accession>
<protein>
    <recommendedName>
        <fullName evidence="11">L,D-TPase catalytic domain-containing protein</fullName>
    </recommendedName>
</protein>
<dbReference type="PANTHER" id="PTHR30582">
    <property type="entry name" value="L,D-TRANSPEPTIDASE"/>
    <property type="match status" value="1"/>
</dbReference>
<keyword evidence="5" id="KW-0378">Hydrolase</keyword>
<comment type="caution">
    <text evidence="12">The sequence shown here is derived from an EMBL/GenBank/DDBJ whole genome shotgun (WGS) entry which is preliminary data.</text>
</comment>
<evidence type="ECO:0000256" key="4">
    <source>
        <dbReference type="ARBA" id="ARBA00022679"/>
    </source>
</evidence>
<comment type="pathway">
    <text evidence="1 9">Cell wall biogenesis; peptidoglycan biosynthesis.</text>
</comment>
<name>U5DGM6_9CHRO</name>
<evidence type="ECO:0000313" key="12">
    <source>
        <dbReference type="EMBL" id="ERN40756.1"/>
    </source>
</evidence>
<evidence type="ECO:0000256" key="9">
    <source>
        <dbReference type="PROSITE-ProRule" id="PRU01373"/>
    </source>
</evidence>
<organism evidence="12 13">
    <name type="scientific">Rubidibacter lacunae KORDI 51-2</name>
    <dbReference type="NCBI Taxonomy" id="582515"/>
    <lineage>
        <taxon>Bacteria</taxon>
        <taxon>Bacillati</taxon>
        <taxon>Cyanobacteriota</taxon>
        <taxon>Cyanophyceae</taxon>
        <taxon>Oscillatoriophycideae</taxon>
        <taxon>Chroococcales</taxon>
        <taxon>Aphanothecaceae</taxon>
        <taxon>Rubidibacter</taxon>
    </lineage>
</organism>
<reference evidence="12 13" key="1">
    <citation type="submission" date="2013-05" db="EMBL/GenBank/DDBJ databases">
        <title>Draft genome sequence of Rubidibacter lacunae KORDI 51-2.</title>
        <authorList>
            <person name="Choi D.H."/>
            <person name="Noh J.H."/>
            <person name="Kwon K.-K."/>
            <person name="Lee J.-H."/>
            <person name="Ryu J.-Y."/>
        </authorList>
    </citation>
    <scope>NUCLEOTIDE SEQUENCE [LARGE SCALE GENOMIC DNA]</scope>
    <source>
        <strain evidence="12 13">KORDI 51-2</strain>
    </source>
</reference>
<evidence type="ECO:0000256" key="5">
    <source>
        <dbReference type="ARBA" id="ARBA00022801"/>
    </source>
</evidence>
<gene>
    <name evidence="12" type="ORF">KR51_00027450</name>
</gene>
<dbReference type="Pfam" id="PF03734">
    <property type="entry name" value="YkuD"/>
    <property type="match status" value="1"/>
</dbReference>
<dbReference type="eggNOG" id="COG1376">
    <property type="taxonomic scope" value="Bacteria"/>
</dbReference>
<evidence type="ECO:0000256" key="1">
    <source>
        <dbReference type="ARBA" id="ARBA00004752"/>
    </source>
</evidence>
<dbReference type="GO" id="GO:0005576">
    <property type="term" value="C:extracellular region"/>
    <property type="evidence" value="ECO:0007669"/>
    <property type="project" value="TreeGrafter"/>
</dbReference>
<dbReference type="GO" id="GO:0071555">
    <property type="term" value="P:cell wall organization"/>
    <property type="evidence" value="ECO:0007669"/>
    <property type="project" value="UniProtKB-UniRule"/>
</dbReference>
<feature type="active site" description="Nucleophile" evidence="9">
    <location>
        <position position="172"/>
    </location>
</feature>
<evidence type="ECO:0000256" key="8">
    <source>
        <dbReference type="ARBA" id="ARBA00023316"/>
    </source>
</evidence>
<feature type="chain" id="PRO_5004659181" description="L,D-TPase catalytic domain-containing protein" evidence="10">
    <location>
        <begin position="32"/>
        <end position="197"/>
    </location>
</feature>
<dbReference type="GO" id="GO:0016757">
    <property type="term" value="F:glycosyltransferase activity"/>
    <property type="evidence" value="ECO:0007669"/>
    <property type="project" value="UniProtKB-KW"/>
</dbReference>
<evidence type="ECO:0000256" key="7">
    <source>
        <dbReference type="ARBA" id="ARBA00022984"/>
    </source>
</evidence>
<proteinExistence type="inferred from homology"/>
<keyword evidence="6 9" id="KW-0133">Cell shape</keyword>
<dbReference type="GO" id="GO:0071972">
    <property type="term" value="F:peptidoglycan L,D-transpeptidase activity"/>
    <property type="evidence" value="ECO:0007669"/>
    <property type="project" value="TreeGrafter"/>
</dbReference>
<dbReference type="GO" id="GO:0018104">
    <property type="term" value="P:peptidoglycan-protein cross-linking"/>
    <property type="evidence" value="ECO:0007669"/>
    <property type="project" value="TreeGrafter"/>
</dbReference>
<keyword evidence="3" id="KW-0328">Glycosyltransferase</keyword>
<dbReference type="PROSITE" id="PS52029">
    <property type="entry name" value="LD_TPASE"/>
    <property type="match status" value="1"/>
</dbReference>
<keyword evidence="7 9" id="KW-0573">Peptidoglycan synthesis</keyword>
<evidence type="ECO:0000256" key="10">
    <source>
        <dbReference type="SAM" id="SignalP"/>
    </source>
</evidence>
<dbReference type="PATRIC" id="fig|582515.4.peg.3084"/>
<dbReference type="GO" id="GO:0008360">
    <property type="term" value="P:regulation of cell shape"/>
    <property type="evidence" value="ECO:0007669"/>
    <property type="project" value="UniProtKB-UniRule"/>
</dbReference>
<keyword evidence="4" id="KW-0808">Transferase</keyword>
<dbReference type="PANTHER" id="PTHR30582:SF24">
    <property type="entry name" value="L,D-TRANSPEPTIDASE ERFK_SRFK-RELATED"/>
    <property type="match status" value="1"/>
</dbReference>
<dbReference type="InterPro" id="IPR038063">
    <property type="entry name" value="Transpep_catalytic_dom"/>
</dbReference>
<dbReference type="FunCoup" id="U5DGM6">
    <property type="interactions" value="17"/>
</dbReference>
<dbReference type="CDD" id="cd16913">
    <property type="entry name" value="YkuD_like"/>
    <property type="match status" value="1"/>
</dbReference>
<keyword evidence="8 9" id="KW-0961">Cell wall biogenesis/degradation</keyword>
<keyword evidence="10" id="KW-0732">Signal</keyword>
<feature type="domain" description="L,D-TPase catalytic" evidence="11">
    <location>
        <begin position="71"/>
        <end position="196"/>
    </location>
</feature>
<feature type="signal peptide" evidence="10">
    <location>
        <begin position="1"/>
        <end position="31"/>
    </location>
</feature>
<evidence type="ECO:0000256" key="3">
    <source>
        <dbReference type="ARBA" id="ARBA00022676"/>
    </source>
</evidence>
<dbReference type="InterPro" id="IPR050979">
    <property type="entry name" value="LD-transpeptidase"/>
</dbReference>
<dbReference type="EMBL" id="ASSJ01000070">
    <property type="protein sequence ID" value="ERN40756.1"/>
    <property type="molecule type" value="Genomic_DNA"/>
</dbReference>
<dbReference type="AlphaFoldDB" id="U5DGM6"/>
<evidence type="ECO:0000313" key="13">
    <source>
        <dbReference type="Proteomes" id="UP000016960"/>
    </source>
</evidence>
<evidence type="ECO:0000259" key="11">
    <source>
        <dbReference type="PROSITE" id="PS52029"/>
    </source>
</evidence>
<dbReference type="Gene3D" id="2.40.440.10">
    <property type="entry name" value="L,D-transpeptidase catalytic domain-like"/>
    <property type="match status" value="1"/>
</dbReference>
<keyword evidence="13" id="KW-1185">Reference proteome</keyword>
<sequence length="197" mass="21444">MDKAMKIDAMLCRCGLTGAIAFLGMSLPAFAATPGPIADIEVATAADWLQDLSLPGLREPDAYLPAVTPAVHLVIRLSDRRVYLYRHEELEASYPIAIGKDGWETPTGEFEVRQMLVDPAWEHPWTGEVVPPGDGNPLGRRWIGFWTDGTDSIGFHGTPNESLIGQPVSHGCVRMRNADVAALFEQVEVGTPVIVKP</sequence>
<feature type="active site" description="Proton donor/acceptor" evidence="9">
    <location>
        <position position="156"/>
    </location>
</feature>
<dbReference type="UniPathway" id="UPA00219"/>
<dbReference type="SUPFAM" id="SSF141523">
    <property type="entry name" value="L,D-transpeptidase catalytic domain-like"/>
    <property type="match status" value="1"/>
</dbReference>
<evidence type="ECO:0000256" key="6">
    <source>
        <dbReference type="ARBA" id="ARBA00022960"/>
    </source>
</evidence>
<evidence type="ECO:0000256" key="2">
    <source>
        <dbReference type="ARBA" id="ARBA00005992"/>
    </source>
</evidence>
<comment type="similarity">
    <text evidence="2">Belongs to the YkuD family.</text>
</comment>
<dbReference type="InterPro" id="IPR005490">
    <property type="entry name" value="LD_TPept_cat_dom"/>
</dbReference>